<keyword evidence="4" id="KW-1185">Reference proteome</keyword>
<dbReference type="Gene3D" id="3.90.190.20">
    <property type="entry name" value="Mur ligase, C-terminal domain"/>
    <property type="match status" value="1"/>
</dbReference>
<name>A0ABS7C5Q2_9BACL</name>
<dbReference type="PANTHER" id="PTHR23135:SF4">
    <property type="entry name" value="UDP-N-ACETYLMURAMOYL-L-ALANYL-D-GLUTAMATE--2,6-DIAMINOPIMELATE LIGASE MURE HOMOLOG, CHLOROPLASTIC"/>
    <property type="match status" value="1"/>
</dbReference>
<evidence type="ECO:0000256" key="1">
    <source>
        <dbReference type="ARBA" id="ARBA00004752"/>
    </source>
</evidence>
<accession>A0ABS7C5Q2</accession>
<evidence type="ECO:0000259" key="2">
    <source>
        <dbReference type="Pfam" id="PF02875"/>
    </source>
</evidence>
<dbReference type="InterPro" id="IPR036615">
    <property type="entry name" value="Mur_ligase_C_dom_sf"/>
</dbReference>
<dbReference type="SUPFAM" id="SSF53244">
    <property type="entry name" value="MurD-like peptide ligases, peptide-binding domain"/>
    <property type="match status" value="1"/>
</dbReference>
<evidence type="ECO:0000313" key="4">
    <source>
        <dbReference type="Proteomes" id="UP001519887"/>
    </source>
</evidence>
<proteinExistence type="predicted"/>
<comment type="pathway">
    <text evidence="1">Cell wall biogenesis; peptidoglycan biosynthesis.</text>
</comment>
<organism evidence="3 4">
    <name type="scientific">Paenibacillus sepulcri</name>
    <dbReference type="NCBI Taxonomy" id="359917"/>
    <lineage>
        <taxon>Bacteria</taxon>
        <taxon>Bacillati</taxon>
        <taxon>Bacillota</taxon>
        <taxon>Bacilli</taxon>
        <taxon>Bacillales</taxon>
        <taxon>Paenibacillaceae</taxon>
        <taxon>Paenibacillus</taxon>
    </lineage>
</organism>
<dbReference type="Proteomes" id="UP001519887">
    <property type="component" value="Unassembled WGS sequence"/>
</dbReference>
<protein>
    <recommendedName>
        <fullName evidence="2">Mur ligase C-terminal domain-containing protein</fullName>
    </recommendedName>
</protein>
<feature type="domain" description="Mur ligase C-terminal" evidence="2">
    <location>
        <begin position="3"/>
        <end position="61"/>
    </location>
</feature>
<sequence>LSVVTSDNPKNQNRQRIIQEIVNGIRQAGGEYRSFVDRKEAILFALRECRKGDVVLIAGKGHETTQILGSTELPFNEREIVSQFMAAKREARMAGTSNEIFG</sequence>
<feature type="non-terminal residue" evidence="3">
    <location>
        <position position="1"/>
    </location>
</feature>
<dbReference type="InterPro" id="IPR004101">
    <property type="entry name" value="Mur_ligase_C"/>
</dbReference>
<comment type="caution">
    <text evidence="3">The sequence shown here is derived from an EMBL/GenBank/DDBJ whole genome shotgun (WGS) entry which is preliminary data.</text>
</comment>
<dbReference type="EMBL" id="JAHZIK010000521">
    <property type="protein sequence ID" value="MBW7456207.1"/>
    <property type="molecule type" value="Genomic_DNA"/>
</dbReference>
<dbReference type="Pfam" id="PF02875">
    <property type="entry name" value="Mur_ligase_C"/>
    <property type="match status" value="1"/>
</dbReference>
<evidence type="ECO:0000313" key="3">
    <source>
        <dbReference type="EMBL" id="MBW7456207.1"/>
    </source>
</evidence>
<reference evidence="3 4" key="1">
    <citation type="submission" date="2021-07" db="EMBL/GenBank/DDBJ databases">
        <title>Paenibacillus radiodurans sp. nov., isolated from the southeastern edge of Tengger Desert.</title>
        <authorList>
            <person name="Zhang G."/>
        </authorList>
    </citation>
    <scope>NUCLEOTIDE SEQUENCE [LARGE SCALE GENOMIC DNA]</scope>
    <source>
        <strain evidence="3 4">CCM 7311</strain>
    </source>
</reference>
<gene>
    <name evidence="3" type="ORF">K0U00_19430</name>
</gene>
<dbReference type="PANTHER" id="PTHR23135">
    <property type="entry name" value="MUR LIGASE FAMILY MEMBER"/>
    <property type="match status" value="1"/>
</dbReference>